<dbReference type="AlphaFoldDB" id="A0A6B2EL44"/>
<dbReference type="GO" id="GO:1904240">
    <property type="term" value="P:negative regulation of VCP-NPL4-UFD1 AAA ATPase complex assembly"/>
    <property type="evidence" value="ECO:0007669"/>
    <property type="project" value="TreeGrafter"/>
</dbReference>
<feature type="region of interest" description="Disordered" evidence="4">
    <location>
        <begin position="32"/>
        <end position="77"/>
    </location>
</feature>
<dbReference type="PANTHER" id="PTHR35269">
    <property type="entry name" value="SMALL VCP/P97-INTERACTING PROTEIN"/>
    <property type="match status" value="1"/>
</dbReference>
<dbReference type="PANTHER" id="PTHR35269:SF1">
    <property type="entry name" value="SMALL VCP_P97-INTERACTING PROTEIN"/>
    <property type="match status" value="1"/>
</dbReference>
<accession>A0A6B2EL44</accession>
<evidence type="ECO:0000256" key="1">
    <source>
        <dbReference type="ARBA" id="ARBA00022707"/>
    </source>
</evidence>
<evidence type="ECO:0008006" key="6">
    <source>
        <dbReference type="Google" id="ProtNLM"/>
    </source>
</evidence>
<keyword evidence="1" id="KW-0519">Myristate</keyword>
<organism evidence="5">
    <name type="scientific">Phlebotomus kandelakii</name>
    <dbReference type="NCBI Taxonomy" id="1109342"/>
    <lineage>
        <taxon>Eukaryota</taxon>
        <taxon>Metazoa</taxon>
        <taxon>Ecdysozoa</taxon>
        <taxon>Arthropoda</taxon>
        <taxon>Hexapoda</taxon>
        <taxon>Insecta</taxon>
        <taxon>Pterygota</taxon>
        <taxon>Neoptera</taxon>
        <taxon>Endopterygota</taxon>
        <taxon>Diptera</taxon>
        <taxon>Nematocera</taxon>
        <taxon>Psychodoidea</taxon>
        <taxon>Psychodidae</taxon>
        <taxon>Phlebotomus</taxon>
        <taxon>Larroussius</taxon>
    </lineage>
</organism>
<keyword evidence="2" id="KW-0564">Palmitate</keyword>
<evidence type="ECO:0000256" key="3">
    <source>
        <dbReference type="ARBA" id="ARBA00023288"/>
    </source>
</evidence>
<proteinExistence type="predicted"/>
<dbReference type="Pfam" id="PF15811">
    <property type="entry name" value="SVIP"/>
    <property type="match status" value="1"/>
</dbReference>
<evidence type="ECO:0000313" key="5">
    <source>
        <dbReference type="EMBL" id="NBJ63133.1"/>
    </source>
</evidence>
<reference evidence="5" key="1">
    <citation type="submission" date="2019-10" db="EMBL/GenBank/DDBJ databases">
        <title>Short sand fly seasons in Tbilisi, Georgia, hinder development of host immunity to saliva of the visceral leishmaniasis vector Phlebotomus kandelakii.</title>
        <authorList>
            <person name="Oliveira F."/>
            <person name="Giorgobiani E."/>
            <person name="Guimaraes-Costa A.B."/>
            <person name="Abdeladhim M."/>
            <person name="Oristian J."/>
            <person name="Tskhvaradze L."/>
            <person name="Tsertsvadze N."/>
            <person name="Zakalashvili M."/>
            <person name="Valenzuela J.G."/>
            <person name="Kamhawi S."/>
        </authorList>
    </citation>
    <scope>NUCLEOTIDE SEQUENCE</scope>
    <source>
        <strain evidence="5">Wild-capture in Tbilisi</strain>
        <tissue evidence="5">Salivary glands</tissue>
    </source>
</reference>
<dbReference type="GO" id="GO:1904293">
    <property type="term" value="P:negative regulation of ERAD pathway"/>
    <property type="evidence" value="ECO:0007669"/>
    <property type="project" value="TreeGrafter"/>
</dbReference>
<name>A0A6B2EL44_9DIPT</name>
<sequence length="77" mass="8773">MGICSSCFKASASEELPTPSAEVRRQLQIEAAERRRQENEGRGIKDVERVKRQQMLQEKRDNQQGAMGEPVLKWQSG</sequence>
<dbReference type="GO" id="GO:1904153">
    <property type="term" value="P:negative regulation of retrograde protein transport, ER to cytosol"/>
    <property type="evidence" value="ECO:0007669"/>
    <property type="project" value="TreeGrafter"/>
</dbReference>
<dbReference type="InterPro" id="IPR055366">
    <property type="entry name" value="SVIP_metazoa"/>
</dbReference>
<keyword evidence="3" id="KW-0449">Lipoprotein</keyword>
<dbReference type="InterPro" id="IPR031632">
    <property type="entry name" value="SVIP"/>
</dbReference>
<evidence type="ECO:0000256" key="4">
    <source>
        <dbReference type="SAM" id="MobiDB-lite"/>
    </source>
</evidence>
<evidence type="ECO:0000256" key="2">
    <source>
        <dbReference type="ARBA" id="ARBA00023139"/>
    </source>
</evidence>
<dbReference type="GO" id="GO:0005789">
    <property type="term" value="C:endoplasmic reticulum membrane"/>
    <property type="evidence" value="ECO:0007669"/>
    <property type="project" value="TreeGrafter"/>
</dbReference>
<dbReference type="GO" id="GO:0010508">
    <property type="term" value="P:positive regulation of autophagy"/>
    <property type="evidence" value="ECO:0007669"/>
    <property type="project" value="TreeGrafter"/>
</dbReference>
<dbReference type="EMBL" id="GIFK01005430">
    <property type="protein sequence ID" value="NBJ63133.1"/>
    <property type="molecule type" value="Transcribed_RNA"/>
</dbReference>
<feature type="compositionally biased region" description="Basic and acidic residues" evidence="4">
    <location>
        <begin position="32"/>
        <end position="62"/>
    </location>
</feature>
<protein>
    <recommendedName>
        <fullName evidence="6">Small VCP/p97-interacting protein</fullName>
    </recommendedName>
</protein>